<dbReference type="InterPro" id="IPR011009">
    <property type="entry name" value="Kinase-like_dom_sf"/>
</dbReference>
<evidence type="ECO:0000313" key="4">
    <source>
        <dbReference type="EMBL" id="SFH67452.1"/>
    </source>
</evidence>
<protein>
    <submittedName>
        <fullName evidence="4">Ubiquinone biosynthesis protein</fullName>
    </submittedName>
</protein>
<keyword evidence="4" id="KW-0830">Ubiquinone</keyword>
<reference evidence="5" key="1">
    <citation type="submission" date="2016-10" db="EMBL/GenBank/DDBJ databases">
        <authorList>
            <person name="Varghese N."/>
            <person name="Submissions S."/>
        </authorList>
    </citation>
    <scope>NUCLEOTIDE SEQUENCE [LARGE SCALE GENOMIC DNA]</scope>
    <source>
        <strain evidence="5">DSM 26348</strain>
    </source>
</reference>
<dbReference type="AlphaFoldDB" id="A0A1I3BYZ0"/>
<keyword evidence="5" id="KW-1185">Reference proteome</keyword>
<name>A0A1I3BYZ0_9PLAN</name>
<evidence type="ECO:0000313" key="5">
    <source>
        <dbReference type="Proteomes" id="UP000199518"/>
    </source>
</evidence>
<dbReference type="Proteomes" id="UP000199518">
    <property type="component" value="Unassembled WGS sequence"/>
</dbReference>
<feature type="domain" description="ABC1 atypical kinase-like" evidence="3">
    <location>
        <begin position="100"/>
        <end position="343"/>
    </location>
</feature>
<dbReference type="OrthoDB" id="9795390at2"/>
<dbReference type="RefSeq" id="WP_092048016.1">
    <property type="nucleotide sequence ID" value="NZ_FOQD01000002.1"/>
</dbReference>
<dbReference type="SUPFAM" id="SSF56112">
    <property type="entry name" value="Protein kinase-like (PK-like)"/>
    <property type="match status" value="1"/>
</dbReference>
<feature type="transmembrane region" description="Helical" evidence="2">
    <location>
        <begin position="530"/>
        <end position="552"/>
    </location>
</feature>
<dbReference type="PANTHER" id="PTHR10566:SF113">
    <property type="entry name" value="PROTEIN ACTIVITY OF BC1 COMPLEX KINASE 7, CHLOROPLASTIC"/>
    <property type="match status" value="1"/>
</dbReference>
<gene>
    <name evidence="4" type="ORF">SAMN05421753_1025</name>
</gene>
<keyword evidence="2" id="KW-0472">Membrane</keyword>
<dbReference type="PANTHER" id="PTHR10566">
    <property type="entry name" value="CHAPERONE-ACTIVITY OF BC1 COMPLEX CABC1 -RELATED"/>
    <property type="match status" value="1"/>
</dbReference>
<dbReference type="EMBL" id="FOQD01000002">
    <property type="protein sequence ID" value="SFH67452.1"/>
    <property type="molecule type" value="Genomic_DNA"/>
</dbReference>
<accession>A0A1I3BYZ0</accession>
<evidence type="ECO:0000256" key="2">
    <source>
        <dbReference type="SAM" id="Phobius"/>
    </source>
</evidence>
<proteinExistence type="inferred from homology"/>
<sequence>MQPYPLRFLKNLNRGREIATVLLNYGFGDVLERLGLAPYLNWGRRLVSRKRREIPEELTTPRRIRLALQDLGPTFIKFGQVLSTRPDLIPNDVIQELTLLQEHVPPFAVEGVTESIELEFYRPIYELFSKFDDAPLAAGSLAQVHAATTLDGREVVVKVRRPSIKQAVERDLALMMELAQLMERHVPESQVFDPVGLVKYFARTIRREMNFQREARALQEFRKLFEGDPRLYVPYVEPELLTEAVLVMERVDGLRVYDLDGIRACGLDPSQLAVNGASIFMRQAFEMGYFHGDPHPGNMRIREDGAIVLLDYGMVGFLDDEKRERLVDLFVAVAHHDVDRAVTVLLSVGQATRPSIDLVLLKADVRDFLDAYYGLPLEQIRIGQMLTDFIGILAAHGLQCPGDLMLLVRACVTLEGVGRKLDPKFNMAEVLSPFVERMIRDRYHPKRVVERALVDLQGLLRSVHDLPLHLGRTLQKASQDDLKVQLEHRGLDRLITEFDRSSNRLVVGMVISSMVVATALIIRSTTTQSLWFAAPLFIFSGLLGVWLIWGILRSGRL</sequence>
<dbReference type="CDD" id="cd05121">
    <property type="entry name" value="ABC1_ADCK3-like"/>
    <property type="match status" value="1"/>
</dbReference>
<organism evidence="4 5">
    <name type="scientific">Planctomicrobium piriforme</name>
    <dbReference type="NCBI Taxonomy" id="1576369"/>
    <lineage>
        <taxon>Bacteria</taxon>
        <taxon>Pseudomonadati</taxon>
        <taxon>Planctomycetota</taxon>
        <taxon>Planctomycetia</taxon>
        <taxon>Planctomycetales</taxon>
        <taxon>Planctomycetaceae</taxon>
        <taxon>Planctomicrobium</taxon>
    </lineage>
</organism>
<dbReference type="Pfam" id="PF03109">
    <property type="entry name" value="ABC1"/>
    <property type="match status" value="1"/>
</dbReference>
<evidence type="ECO:0000259" key="3">
    <source>
        <dbReference type="Pfam" id="PF03109"/>
    </source>
</evidence>
<keyword evidence="2" id="KW-0812">Transmembrane</keyword>
<dbReference type="STRING" id="1576369.SAMN05421753_1025"/>
<dbReference type="InterPro" id="IPR004147">
    <property type="entry name" value="ABC1_dom"/>
</dbReference>
<keyword evidence="2" id="KW-1133">Transmembrane helix</keyword>
<comment type="similarity">
    <text evidence="1">Belongs to the protein kinase superfamily. ADCK protein kinase family.</text>
</comment>
<dbReference type="InterPro" id="IPR050154">
    <property type="entry name" value="UbiB_kinase"/>
</dbReference>
<feature type="transmembrane region" description="Helical" evidence="2">
    <location>
        <begin position="505"/>
        <end position="524"/>
    </location>
</feature>
<evidence type="ECO:0000256" key="1">
    <source>
        <dbReference type="ARBA" id="ARBA00009670"/>
    </source>
</evidence>